<protein>
    <submittedName>
        <fullName evidence="2">Histone-lysine N-methyltransferase, H3 lysine-79 specific</fullName>
    </submittedName>
</protein>
<dbReference type="WBParaSite" id="RSKR_0000499900.1">
    <property type="protein sequence ID" value="RSKR_0000499900.1"/>
    <property type="gene ID" value="RSKR_0000499900"/>
</dbReference>
<dbReference type="Proteomes" id="UP000095286">
    <property type="component" value="Unplaced"/>
</dbReference>
<name>A0AC35TWB4_9BILA</name>
<reference evidence="2" key="1">
    <citation type="submission" date="2016-11" db="UniProtKB">
        <authorList>
            <consortium name="WormBaseParasite"/>
        </authorList>
    </citation>
    <scope>IDENTIFICATION</scope>
    <source>
        <strain evidence="2">KR3021</strain>
    </source>
</reference>
<evidence type="ECO:0000313" key="1">
    <source>
        <dbReference type="Proteomes" id="UP000095286"/>
    </source>
</evidence>
<evidence type="ECO:0000313" key="2">
    <source>
        <dbReference type="WBParaSite" id="RSKR_0000499900.1"/>
    </source>
</evidence>
<sequence length="421" mass="47814">MNVYEMNGRYLIDFPIISPYNGINLTKRLVLSIEDQEIYAEMGDINVTVLRADHFPARDRHRIPLQGCINKFEYDYPLIWMVQVALKDHKRLREIFKNESGLCLDDVGKLLQECAINKELYARKKDESLLGCYLSIVDFLNCFNRSVREYFVEQYGTMNPSRDKMPPIKNCTIPMARMIEDAVVSMFPTSYRVDINTAYNAFSNETYGELYFNESVAHLIKKTTFSDSTLIDMGSGIGNLVLQAAGSINARHVVGIEVNTIAYQYSLVAADYFYGILTYLNRGCASFSLLHANFLSPSFEPLFTTDPPVLIMNNLVFMNISQQIQDLILKKCKIGTKVISIGKIFFSKTRGNQNQDESEIDGWVVKQYLKEGHIAKDESNGAARNNRALVGTIPINTTSHVSWSDNVKGENLFLSEKIKDI</sequence>
<accession>A0AC35TWB4</accession>
<proteinExistence type="predicted"/>
<organism evidence="1 2">
    <name type="scientific">Rhabditophanes sp. KR3021</name>
    <dbReference type="NCBI Taxonomy" id="114890"/>
    <lineage>
        <taxon>Eukaryota</taxon>
        <taxon>Metazoa</taxon>
        <taxon>Ecdysozoa</taxon>
        <taxon>Nematoda</taxon>
        <taxon>Chromadorea</taxon>
        <taxon>Rhabditida</taxon>
        <taxon>Tylenchina</taxon>
        <taxon>Panagrolaimomorpha</taxon>
        <taxon>Strongyloidoidea</taxon>
        <taxon>Alloionematidae</taxon>
        <taxon>Rhabditophanes</taxon>
    </lineage>
</organism>